<feature type="region of interest" description="Disordered" evidence="1">
    <location>
        <begin position="1"/>
        <end position="25"/>
    </location>
</feature>
<sequence>MRTRKCSARKPAGQPHSASSQDILGAKDEGFFVGKKVRVFILSSSFDLLPSSRRILTQKGEEAEAGDEVGEEVGEEEGVPSPRRRSSRRPCSLR</sequence>
<reference evidence="2 3" key="1">
    <citation type="submission" date="2024-01" db="EMBL/GenBank/DDBJ databases">
        <title>The genomes of 5 underutilized Papilionoideae crops provide insights into root nodulation and disease resistanc.</title>
        <authorList>
            <person name="Jiang F."/>
        </authorList>
    </citation>
    <scope>NUCLEOTIDE SEQUENCE [LARGE SCALE GENOMIC DNA]</scope>
    <source>
        <strain evidence="2">LVBAO_FW01</strain>
        <tissue evidence="2">Leaves</tissue>
    </source>
</reference>
<comment type="caution">
    <text evidence="2">The sequence shown here is derived from an EMBL/GenBank/DDBJ whole genome shotgun (WGS) entry which is preliminary data.</text>
</comment>
<accession>A0AAN9LZM2</accession>
<evidence type="ECO:0000313" key="3">
    <source>
        <dbReference type="Proteomes" id="UP001367508"/>
    </source>
</evidence>
<proteinExistence type="predicted"/>
<evidence type="ECO:0000256" key="1">
    <source>
        <dbReference type="SAM" id="MobiDB-lite"/>
    </source>
</evidence>
<dbReference type="EMBL" id="JAYMYQ010000003">
    <property type="protein sequence ID" value="KAK7344741.1"/>
    <property type="molecule type" value="Genomic_DNA"/>
</dbReference>
<gene>
    <name evidence="2" type="ORF">VNO77_14731</name>
</gene>
<evidence type="ECO:0000313" key="2">
    <source>
        <dbReference type="EMBL" id="KAK7344741.1"/>
    </source>
</evidence>
<feature type="compositionally biased region" description="Acidic residues" evidence="1">
    <location>
        <begin position="63"/>
        <end position="78"/>
    </location>
</feature>
<keyword evidence="3" id="KW-1185">Reference proteome</keyword>
<feature type="region of interest" description="Disordered" evidence="1">
    <location>
        <begin position="59"/>
        <end position="94"/>
    </location>
</feature>
<name>A0AAN9LZM2_CANGL</name>
<dbReference type="AlphaFoldDB" id="A0AAN9LZM2"/>
<organism evidence="2 3">
    <name type="scientific">Canavalia gladiata</name>
    <name type="common">Sword bean</name>
    <name type="synonym">Dolichos gladiatus</name>
    <dbReference type="NCBI Taxonomy" id="3824"/>
    <lineage>
        <taxon>Eukaryota</taxon>
        <taxon>Viridiplantae</taxon>
        <taxon>Streptophyta</taxon>
        <taxon>Embryophyta</taxon>
        <taxon>Tracheophyta</taxon>
        <taxon>Spermatophyta</taxon>
        <taxon>Magnoliopsida</taxon>
        <taxon>eudicotyledons</taxon>
        <taxon>Gunneridae</taxon>
        <taxon>Pentapetalae</taxon>
        <taxon>rosids</taxon>
        <taxon>fabids</taxon>
        <taxon>Fabales</taxon>
        <taxon>Fabaceae</taxon>
        <taxon>Papilionoideae</taxon>
        <taxon>50 kb inversion clade</taxon>
        <taxon>NPAAA clade</taxon>
        <taxon>indigoferoid/millettioid clade</taxon>
        <taxon>Phaseoleae</taxon>
        <taxon>Canavalia</taxon>
    </lineage>
</organism>
<protein>
    <submittedName>
        <fullName evidence="2">Uncharacterized protein</fullName>
    </submittedName>
</protein>
<dbReference type="Proteomes" id="UP001367508">
    <property type="component" value="Unassembled WGS sequence"/>
</dbReference>